<dbReference type="Proteomes" id="UP000178230">
    <property type="component" value="Unassembled WGS sequence"/>
</dbReference>
<reference evidence="2 3" key="1">
    <citation type="journal article" date="2016" name="Nat. Commun.">
        <title>Thousands of microbial genomes shed light on interconnected biogeochemical processes in an aquifer system.</title>
        <authorList>
            <person name="Anantharaman K."/>
            <person name="Brown C.T."/>
            <person name="Hug L.A."/>
            <person name="Sharon I."/>
            <person name="Castelle C.J."/>
            <person name="Probst A.J."/>
            <person name="Thomas B.C."/>
            <person name="Singh A."/>
            <person name="Wilkins M.J."/>
            <person name="Karaoz U."/>
            <person name="Brodie E.L."/>
            <person name="Williams K.H."/>
            <person name="Hubbard S.S."/>
            <person name="Banfield J.F."/>
        </authorList>
    </citation>
    <scope>NUCLEOTIDE SEQUENCE [LARGE SCALE GENOMIC DNA]</scope>
</reference>
<evidence type="ECO:0000313" key="3">
    <source>
        <dbReference type="Proteomes" id="UP000178230"/>
    </source>
</evidence>
<dbReference type="Pfam" id="PF07963">
    <property type="entry name" value="N_methyl"/>
    <property type="match status" value="1"/>
</dbReference>
<organism evidence="2 3">
    <name type="scientific">Candidatus Gottesmanbacteria bacterium RBG_13_37_7</name>
    <dbReference type="NCBI Taxonomy" id="1798369"/>
    <lineage>
        <taxon>Bacteria</taxon>
        <taxon>Candidatus Gottesmaniibacteriota</taxon>
    </lineage>
</organism>
<keyword evidence="1" id="KW-1133">Transmembrane helix</keyword>
<dbReference type="EMBL" id="MFIY01000043">
    <property type="protein sequence ID" value="OGF99725.1"/>
    <property type="molecule type" value="Genomic_DNA"/>
</dbReference>
<dbReference type="SUPFAM" id="SSF54523">
    <property type="entry name" value="Pili subunits"/>
    <property type="match status" value="1"/>
</dbReference>
<name>A0A1F5YHS3_9BACT</name>
<keyword evidence="1" id="KW-0812">Transmembrane</keyword>
<dbReference type="InterPro" id="IPR012902">
    <property type="entry name" value="N_methyl_site"/>
</dbReference>
<evidence type="ECO:0000313" key="2">
    <source>
        <dbReference type="EMBL" id="OGF99725.1"/>
    </source>
</evidence>
<evidence type="ECO:0008006" key="4">
    <source>
        <dbReference type="Google" id="ProtNLM"/>
    </source>
</evidence>
<dbReference type="AlphaFoldDB" id="A0A1F5YHS3"/>
<protein>
    <recommendedName>
        <fullName evidence="4">General secretion pathway GspH domain-containing protein</fullName>
    </recommendedName>
</protein>
<dbReference type="Gene3D" id="3.30.700.10">
    <property type="entry name" value="Glycoprotein, Type 4 Pilin"/>
    <property type="match status" value="1"/>
</dbReference>
<feature type="transmembrane region" description="Helical" evidence="1">
    <location>
        <begin position="16"/>
        <end position="37"/>
    </location>
</feature>
<dbReference type="NCBIfam" id="TIGR02532">
    <property type="entry name" value="IV_pilin_GFxxxE"/>
    <property type="match status" value="1"/>
</dbReference>
<evidence type="ECO:0000256" key="1">
    <source>
        <dbReference type="SAM" id="Phobius"/>
    </source>
</evidence>
<sequence length="164" mass="17774">MLNIINKKSGLTLVELIITMAVFGILYGVVTVNLMGIKRQASLNSSLTTLISDIKNQQLKAMSADTEGRSTNDSYGLYFASDRYILFHGVTYNPSETSNFSVSLGDGMEFSTINLPTNSIVFTKGSGEISNFLIGSNTLTLTNTQNNEVKTITINQLGTITTVN</sequence>
<gene>
    <name evidence="2" type="ORF">A2Y99_02015</name>
</gene>
<proteinExistence type="predicted"/>
<dbReference type="InterPro" id="IPR045584">
    <property type="entry name" value="Pilin-like"/>
</dbReference>
<accession>A0A1F5YHS3</accession>
<keyword evidence="1" id="KW-0472">Membrane</keyword>
<comment type="caution">
    <text evidence="2">The sequence shown here is derived from an EMBL/GenBank/DDBJ whole genome shotgun (WGS) entry which is preliminary data.</text>
</comment>